<dbReference type="KEGG" id="cko:CKO_00444"/>
<evidence type="ECO:0000313" key="2">
    <source>
        <dbReference type="Proteomes" id="UP000008148"/>
    </source>
</evidence>
<dbReference type="AlphaFoldDB" id="A8ADN7"/>
<dbReference type="HOGENOM" id="CLU_3005860_0_0_6"/>
<evidence type="ECO:0000313" key="1">
    <source>
        <dbReference type="EMBL" id="ABV11600.1"/>
    </source>
</evidence>
<accession>A8ADN7</accession>
<sequence>MRFQSLPCLQSDKSHYALDKCVHHEVSQWINSAKRKLINTVTNSKSKAKKNNAGKR</sequence>
<dbReference type="STRING" id="290338.CKO_00444"/>
<gene>
    <name evidence="1" type="ordered locus">CKO_00444</name>
</gene>
<name>A8ADN7_CITK8</name>
<keyword evidence="2" id="KW-1185">Reference proteome</keyword>
<protein>
    <submittedName>
        <fullName evidence="1">Uncharacterized protein</fullName>
    </submittedName>
</protein>
<reference evidence="1 2" key="1">
    <citation type="submission" date="2007-08" db="EMBL/GenBank/DDBJ databases">
        <authorList>
            <consortium name="The Citrobacter koseri Genome Sequencing Project"/>
            <person name="McClelland M."/>
            <person name="Sanderson E.K."/>
            <person name="Porwollik S."/>
            <person name="Spieth J."/>
            <person name="Clifton W.S."/>
            <person name="Latreille P."/>
            <person name="Courtney L."/>
            <person name="Wang C."/>
            <person name="Pepin K."/>
            <person name="Bhonagiri V."/>
            <person name="Nash W."/>
            <person name="Johnson M."/>
            <person name="Thiruvilangam P."/>
            <person name="Wilson R."/>
        </authorList>
    </citation>
    <scope>NUCLEOTIDE SEQUENCE [LARGE SCALE GENOMIC DNA]</scope>
    <source>
        <strain evidence="2">ATCC BAA-895 / CDC 4225-83 / SGSC4696</strain>
    </source>
</reference>
<proteinExistence type="predicted"/>
<dbReference type="EMBL" id="CP000822">
    <property type="protein sequence ID" value="ABV11600.1"/>
    <property type="molecule type" value="Genomic_DNA"/>
</dbReference>
<dbReference type="Proteomes" id="UP000008148">
    <property type="component" value="Chromosome"/>
</dbReference>
<organism evidence="1 2">
    <name type="scientific">Citrobacter koseri (strain ATCC BAA-895 / CDC 4225-83 / SGSC4696)</name>
    <dbReference type="NCBI Taxonomy" id="290338"/>
    <lineage>
        <taxon>Bacteria</taxon>
        <taxon>Pseudomonadati</taxon>
        <taxon>Pseudomonadota</taxon>
        <taxon>Gammaproteobacteria</taxon>
        <taxon>Enterobacterales</taxon>
        <taxon>Enterobacteriaceae</taxon>
        <taxon>Citrobacter</taxon>
    </lineage>
</organism>